<dbReference type="SUPFAM" id="SSF48452">
    <property type="entry name" value="TPR-like"/>
    <property type="match status" value="1"/>
</dbReference>
<proteinExistence type="predicted"/>
<dbReference type="Gene3D" id="3.40.50.300">
    <property type="entry name" value="P-loop containing nucleotide triphosphate hydrolases"/>
    <property type="match status" value="1"/>
</dbReference>
<dbReference type="Gene3D" id="1.25.40.10">
    <property type="entry name" value="Tetratricopeptide repeat domain"/>
    <property type="match status" value="1"/>
</dbReference>
<dbReference type="RefSeq" id="WP_141497178.1">
    <property type="nucleotide sequence ID" value="NZ_VICF01000017.1"/>
</dbReference>
<gene>
    <name evidence="1" type="ORF">FK492_23430</name>
</gene>
<dbReference type="InterPro" id="IPR027417">
    <property type="entry name" value="P-loop_NTPase"/>
</dbReference>
<keyword evidence="2" id="KW-1185">Reference proteome</keyword>
<dbReference type="EMBL" id="VICF01000017">
    <property type="protein sequence ID" value="TQC63882.1"/>
    <property type="molecule type" value="Genomic_DNA"/>
</dbReference>
<organism evidence="1 2">
    <name type="scientific">Pantoea dispersa</name>
    <dbReference type="NCBI Taxonomy" id="59814"/>
    <lineage>
        <taxon>Bacteria</taxon>
        <taxon>Pseudomonadati</taxon>
        <taxon>Pseudomonadota</taxon>
        <taxon>Gammaproteobacteria</taxon>
        <taxon>Enterobacterales</taxon>
        <taxon>Erwiniaceae</taxon>
        <taxon>Pantoea</taxon>
    </lineage>
</organism>
<name>A0ABY2ZQZ5_9GAMM</name>
<evidence type="ECO:0000313" key="2">
    <source>
        <dbReference type="Proteomes" id="UP000319715"/>
    </source>
</evidence>
<evidence type="ECO:0000313" key="1">
    <source>
        <dbReference type="EMBL" id="TQC63882.1"/>
    </source>
</evidence>
<dbReference type="SUPFAM" id="SSF52540">
    <property type="entry name" value="P-loop containing nucleoside triphosphate hydrolases"/>
    <property type="match status" value="1"/>
</dbReference>
<reference evidence="1 2" key="1">
    <citation type="submission" date="2019-06" db="EMBL/GenBank/DDBJ databases">
        <title>Pantoea dispersa Assembly.</title>
        <authorList>
            <person name="Wang J."/>
        </authorList>
    </citation>
    <scope>NUCLEOTIDE SEQUENCE [LARGE SCALE GENOMIC DNA]</scope>
    <source>
        <strain evidence="2">bio</strain>
    </source>
</reference>
<dbReference type="InterPro" id="IPR011990">
    <property type="entry name" value="TPR-like_helical_dom_sf"/>
</dbReference>
<protein>
    <recommendedName>
        <fullName evidence="3">ATP-binding protein</fullName>
    </recommendedName>
</protein>
<accession>A0ABY2ZQZ5</accession>
<evidence type="ECO:0008006" key="3">
    <source>
        <dbReference type="Google" id="ProtNLM"/>
    </source>
</evidence>
<sequence length="913" mass="104726">MDITLYRRKTAMVLHEIEHSLGNFILDEDISIEDIPQDIVKNVVARNSQRKQFSEIIKPKDIIESTYLDELFSIAIEITKNNSLNEYIQYVRDQFIINDIYNIRNVISHPNRQFIISYWYKVAALASDPIINILKLDKIHSALISAEENNLNDPPDEWYEKTMWELPNNLPEVFEHGITGLVGRQKEQDLLIDCLKNRRVSNIAIVAPGGVGKTALALDLLSRQVKNPDTKNYFDSCIFSTLKTEKLTSEGVIKLDSIESLIELKESIILAANKIYDESYATFDELCTIKSEDKILLFIDNLETLLINSTKDFEGFTYDLPPAWRVLITSRISIGDARIISLEPLKEKHALHLARTYLLKRNRKNLPEEVLKNLVSKCFNNPLAIRLSIDLYLTGKEIPESISVANKEIASFSYSNLVDALSDVSVNILEALFISDNNNRITLCEMLSLSLEEIAESIAQLSNTSLINRNTSEGGEIYSLSESIRELLVTTPRNIHLREKLLDDLKRKKAITKQIEHEQRQNSIPPYHWDYIPNSLNENLIPFIKDVNKSFKGMNIPNKPKAINLMNRCRDMDHLYSEVSIFNRSYGRVASSLNASPIAIAKFKKALQLDPSDVNASIFLAMHYHNNGDYNLAYDIYKELITEGWCNENEYVPEFTQRVYNGYYLALLFDLRYTEIVEKSKKWKDLKHSRGIVGVFRATALKRMAEDFIQKDPDQTKSLLSRAMRTLNDVIRVDGYIKPACEQTKSVFNELAAILKMPTFKQDDIFSNESLEFIAAHLNNITTYVKIGGDDEITKLIRRLSNIEMPKNPFTSFSVPKHAQSELYNPIDEEYAIQKGLEIVQVSNIPKSKNGKEAPLYIFAKKDNKDYYLRYEFLKNGGYAEWFNLKQGDSIAIRPLKEQPKGKSLLASEIYLL</sequence>
<dbReference type="Proteomes" id="UP000319715">
    <property type="component" value="Unassembled WGS sequence"/>
</dbReference>
<comment type="caution">
    <text evidence="1">The sequence shown here is derived from an EMBL/GenBank/DDBJ whole genome shotgun (WGS) entry which is preliminary data.</text>
</comment>